<dbReference type="Proteomes" id="UP000035651">
    <property type="component" value="Chromosome"/>
</dbReference>
<dbReference type="STRING" id="656179.AB870_00585"/>
<dbReference type="InterPro" id="IPR013783">
    <property type="entry name" value="Ig-like_fold"/>
</dbReference>
<sequence length="267" mass="28754">MTIMSSAGPARSPRSPGMARPAIRRPTVYACRGAFAALLTLCVTDGNGATLQVSPVIVNILPTQPATTLTLGNSGDLPIHGQLRLYAWTQRNGDNVLTPTDALIASPPIIRIEPGERQIVRLVRVAARPEGNEQSYRLVVDELPSLDAKPSEGVSIRLRYSLPVFVQTSHSRAPALHFDLRMTRGELEVRNDGERHAQLGATRVLDASGRSVELTRGLLGYVLAGQTRRFAVRWPSGAPPVAPFTVESRVDAVPMRFDAAVAPDGEG</sequence>
<protein>
    <recommendedName>
        <fullName evidence="2">Pili assembly chaperone N-terminal domain-containing protein</fullName>
    </recommendedName>
</protein>
<feature type="compositionally biased region" description="Low complexity" evidence="1">
    <location>
        <begin position="1"/>
        <end position="17"/>
    </location>
</feature>
<feature type="domain" description="Pili assembly chaperone N-terminal" evidence="2">
    <location>
        <begin position="52"/>
        <end position="167"/>
    </location>
</feature>
<proteinExistence type="predicted"/>
<evidence type="ECO:0000259" key="2">
    <source>
        <dbReference type="Pfam" id="PF00345"/>
    </source>
</evidence>
<dbReference type="Pfam" id="PF00345">
    <property type="entry name" value="PapD_N"/>
    <property type="match status" value="1"/>
</dbReference>
<dbReference type="InterPro" id="IPR050643">
    <property type="entry name" value="Periplasmic_pilus_chap"/>
</dbReference>
<evidence type="ECO:0000313" key="4">
    <source>
        <dbReference type="Proteomes" id="UP000035651"/>
    </source>
</evidence>
<dbReference type="KEGG" id="pfg:AB870_00585"/>
<organism evidence="3 4">
    <name type="scientific">Pandoraea faecigallinarum</name>
    <dbReference type="NCBI Taxonomy" id="656179"/>
    <lineage>
        <taxon>Bacteria</taxon>
        <taxon>Pseudomonadati</taxon>
        <taxon>Pseudomonadota</taxon>
        <taxon>Betaproteobacteria</taxon>
        <taxon>Burkholderiales</taxon>
        <taxon>Burkholderiaceae</taxon>
        <taxon>Pandoraea</taxon>
    </lineage>
</organism>
<dbReference type="Gene3D" id="2.60.40.10">
    <property type="entry name" value="Immunoglobulins"/>
    <property type="match status" value="1"/>
</dbReference>
<reference evidence="3" key="1">
    <citation type="submission" date="2016-06" db="EMBL/GenBank/DDBJ databases">
        <title>Complete Genome Sequence of Pandoraea faecigallinarum DSM-23572.</title>
        <authorList>
            <person name="Yong D."/>
            <person name="Ee R."/>
            <person name="Lim Y.-L."/>
            <person name="Yin W.-F."/>
            <person name="Chan K.-G."/>
        </authorList>
    </citation>
    <scope>NUCLEOTIDE SEQUENCE</scope>
    <source>
        <strain evidence="3">DSM 23572</strain>
    </source>
</reference>
<dbReference type="AlphaFoldDB" id="A0A0H3WQW7"/>
<accession>A0A0H3WQW7</accession>
<evidence type="ECO:0000313" key="3">
    <source>
        <dbReference type="EMBL" id="AKM28948.2"/>
    </source>
</evidence>
<name>A0A0H3WQW7_9BURK</name>
<dbReference type="PANTHER" id="PTHR30251:SF4">
    <property type="entry name" value="SLR1668 PROTEIN"/>
    <property type="match status" value="1"/>
</dbReference>
<feature type="region of interest" description="Disordered" evidence="1">
    <location>
        <begin position="1"/>
        <end position="21"/>
    </location>
</feature>
<evidence type="ECO:0000256" key="1">
    <source>
        <dbReference type="SAM" id="MobiDB-lite"/>
    </source>
</evidence>
<keyword evidence="4" id="KW-1185">Reference proteome</keyword>
<dbReference type="GO" id="GO:0071555">
    <property type="term" value="P:cell wall organization"/>
    <property type="evidence" value="ECO:0007669"/>
    <property type="project" value="InterPro"/>
</dbReference>
<dbReference type="SUPFAM" id="SSF49354">
    <property type="entry name" value="PapD-like"/>
    <property type="match status" value="1"/>
</dbReference>
<dbReference type="EMBL" id="CP011807">
    <property type="protein sequence ID" value="AKM28948.2"/>
    <property type="molecule type" value="Genomic_DNA"/>
</dbReference>
<dbReference type="GO" id="GO:0030288">
    <property type="term" value="C:outer membrane-bounded periplasmic space"/>
    <property type="evidence" value="ECO:0007669"/>
    <property type="project" value="InterPro"/>
</dbReference>
<dbReference type="OrthoDB" id="511700at2"/>
<dbReference type="InterPro" id="IPR016147">
    <property type="entry name" value="Pili_assmbl_chaperone_N"/>
</dbReference>
<dbReference type="PANTHER" id="PTHR30251">
    <property type="entry name" value="PILUS ASSEMBLY CHAPERONE"/>
    <property type="match status" value="1"/>
</dbReference>
<gene>
    <name evidence="3" type="ORF">AB870_00585</name>
</gene>
<dbReference type="InterPro" id="IPR008962">
    <property type="entry name" value="PapD-like_sf"/>
</dbReference>